<dbReference type="PANTHER" id="PTHR21310:SF15">
    <property type="entry name" value="AMINOGLYCOSIDE PHOSPHOTRANSFERASE DOMAIN-CONTAINING PROTEIN"/>
    <property type="match status" value="1"/>
</dbReference>
<reference evidence="2" key="1">
    <citation type="submission" date="2021-06" db="EMBL/GenBank/DDBJ databases">
        <title>Complete genome sequence of Nocardioides sp. G188.</title>
        <authorList>
            <person name="Im W.-T."/>
        </authorList>
    </citation>
    <scope>NUCLEOTIDE SEQUENCE</scope>
    <source>
        <strain evidence="2">G188</strain>
    </source>
</reference>
<dbReference type="KEGG" id="nps:KRR39_06545"/>
<dbReference type="InterPro" id="IPR002575">
    <property type="entry name" value="Aminoglycoside_PTrfase"/>
</dbReference>
<dbReference type="PANTHER" id="PTHR21310">
    <property type="entry name" value="AMINOGLYCOSIDE PHOSPHOTRANSFERASE-RELATED-RELATED"/>
    <property type="match status" value="1"/>
</dbReference>
<dbReference type="Proteomes" id="UP000683575">
    <property type="component" value="Chromosome"/>
</dbReference>
<feature type="domain" description="Aminoglycoside phosphotransferase" evidence="1">
    <location>
        <begin position="6"/>
        <end position="242"/>
    </location>
</feature>
<name>A0A975T0P7_9ACTN</name>
<dbReference type="EMBL" id="CP077062">
    <property type="protein sequence ID" value="QWZ09422.1"/>
    <property type="molecule type" value="Genomic_DNA"/>
</dbReference>
<evidence type="ECO:0000313" key="2">
    <source>
        <dbReference type="EMBL" id="QWZ09422.1"/>
    </source>
</evidence>
<gene>
    <name evidence="2" type="ORF">KRR39_06545</name>
</gene>
<protein>
    <submittedName>
        <fullName evidence="2">Phosphotransferase</fullName>
    </submittedName>
</protein>
<accession>A0A975T0P7</accession>
<evidence type="ECO:0000259" key="1">
    <source>
        <dbReference type="Pfam" id="PF01636"/>
    </source>
</evidence>
<sequence length="297" mass="31503">MDGYGLRPLAGGHSGETFLAEAAGERTVVRIYAERGRARGPEAPHVDAAVLGLVRGLLPVPEVLDVRRPDATTGAPGLLVTSFVPGERLDLLLPGLDETSRAAVGRSVGVVLGRLAMMPLPRPGLFVDGDLRVEPLPAGDLVDFVEAHRPGSALEQWADAAYDGLLQVADAAQQLLDAVRRTCLVHSDLNPKNLLVDPRTLAVTGVLDWEFAHAGMPVTDLGNLLRFDRDPAFAGAVLATYTEHVADAPDDVLDLARAADLYALVDLAARRTDNPVAERAHRRLAAIAASGDLHAED</sequence>
<dbReference type="RefSeq" id="WP_216941268.1">
    <property type="nucleotide sequence ID" value="NZ_CP077062.1"/>
</dbReference>
<organism evidence="2 3">
    <name type="scientific">Nocardioides panacis</name>
    <dbReference type="NCBI Taxonomy" id="2849501"/>
    <lineage>
        <taxon>Bacteria</taxon>
        <taxon>Bacillati</taxon>
        <taxon>Actinomycetota</taxon>
        <taxon>Actinomycetes</taxon>
        <taxon>Propionibacteriales</taxon>
        <taxon>Nocardioidaceae</taxon>
        <taxon>Nocardioides</taxon>
    </lineage>
</organism>
<dbReference type="AlphaFoldDB" id="A0A975T0P7"/>
<proteinExistence type="predicted"/>
<dbReference type="Pfam" id="PF01636">
    <property type="entry name" value="APH"/>
    <property type="match status" value="1"/>
</dbReference>
<dbReference type="InterPro" id="IPR051678">
    <property type="entry name" value="AGP_Transferase"/>
</dbReference>
<evidence type="ECO:0000313" key="3">
    <source>
        <dbReference type="Proteomes" id="UP000683575"/>
    </source>
</evidence>
<keyword evidence="3" id="KW-1185">Reference proteome</keyword>